<gene>
    <name evidence="4" type="ORF">KLDO_g4029</name>
</gene>
<sequence length="142" mass="15967">MSRINKDIFTLFDKQAKGSISKAQVGDYLRAIGYNPTNALVEEVVASSGDELTLNDLEKLVKDNEEKLEQTTQGKVEDFIKAFQVFDKDNTGKVSPGDIRYLLTGLGERLTDEEVDELMKGIEIDSDGLIDYKKFVEDVLRQ</sequence>
<name>A0A0A8LCB5_9SACH</name>
<feature type="domain" description="EF-hand" evidence="3">
    <location>
        <begin position="74"/>
        <end position="109"/>
    </location>
</feature>
<dbReference type="Gene3D" id="1.10.238.10">
    <property type="entry name" value="EF-hand"/>
    <property type="match status" value="2"/>
</dbReference>
<evidence type="ECO:0000256" key="1">
    <source>
        <dbReference type="ARBA" id="ARBA00022737"/>
    </source>
</evidence>
<keyword evidence="5" id="KW-1185">Reference proteome</keyword>
<comment type="caution">
    <text evidence="4">The sequence shown here is derived from an EMBL/GenBank/DDBJ whole genome shotgun (WGS) entry which is preliminary data.</text>
</comment>
<dbReference type="PANTHER" id="PTHR23048">
    <property type="entry name" value="MYOSIN LIGHT CHAIN 1, 3"/>
    <property type="match status" value="1"/>
</dbReference>
<dbReference type="OrthoDB" id="26525at2759"/>
<dbReference type="InterPro" id="IPR002048">
    <property type="entry name" value="EF_hand_dom"/>
</dbReference>
<dbReference type="CDD" id="cd00051">
    <property type="entry name" value="EFh"/>
    <property type="match status" value="1"/>
</dbReference>
<dbReference type="EMBL" id="CCBQ010000045">
    <property type="protein sequence ID" value="CDO95800.1"/>
    <property type="molecule type" value="Genomic_DNA"/>
</dbReference>
<proteinExistence type="predicted"/>
<accession>A0A0A8LCB5</accession>
<dbReference type="InterPro" id="IPR050230">
    <property type="entry name" value="CALM/Myosin/TropC-like"/>
</dbReference>
<keyword evidence="2" id="KW-0106">Calcium</keyword>
<dbReference type="FunFam" id="1.10.238.10:FF:000003">
    <property type="entry name" value="Calmodulin A"/>
    <property type="match status" value="1"/>
</dbReference>
<dbReference type="GO" id="GO:1903475">
    <property type="term" value="P:mitotic actomyosin contractile ring assembly"/>
    <property type="evidence" value="ECO:0007669"/>
    <property type="project" value="TreeGrafter"/>
</dbReference>
<dbReference type="AlphaFoldDB" id="A0A0A8LCB5"/>
<dbReference type="Pfam" id="PF13499">
    <property type="entry name" value="EF-hand_7"/>
    <property type="match status" value="1"/>
</dbReference>
<feature type="domain" description="EF-hand" evidence="3">
    <location>
        <begin position="6"/>
        <end position="35"/>
    </location>
</feature>
<dbReference type="PANTHER" id="PTHR23048:SF0">
    <property type="entry name" value="CALMODULIN LIKE 3"/>
    <property type="match status" value="1"/>
</dbReference>
<dbReference type="InterPro" id="IPR011992">
    <property type="entry name" value="EF-hand-dom_pair"/>
</dbReference>
<dbReference type="PROSITE" id="PS50222">
    <property type="entry name" value="EF_HAND_2"/>
    <property type="match status" value="2"/>
</dbReference>
<dbReference type="Proteomes" id="UP000031516">
    <property type="component" value="Unassembled WGS sequence"/>
</dbReference>
<protein>
    <submittedName>
        <fullName evidence="4">WGS project CCBQ000000000 data, contig 00015</fullName>
    </submittedName>
</protein>
<reference evidence="4 5" key="1">
    <citation type="submission" date="2014-03" db="EMBL/GenBank/DDBJ databases">
        <title>The genome of Kluyveromyces dobzhanskii.</title>
        <authorList>
            <person name="Nystedt B."/>
            <person name="Astrom S."/>
        </authorList>
    </citation>
    <scope>NUCLEOTIDE SEQUENCE [LARGE SCALE GENOMIC DNA]</scope>
    <source>
        <strain evidence="4 5">CBS 2104</strain>
    </source>
</reference>
<organism evidence="4 5">
    <name type="scientific">Kluyveromyces dobzhanskii CBS 2104</name>
    <dbReference type="NCBI Taxonomy" id="1427455"/>
    <lineage>
        <taxon>Eukaryota</taxon>
        <taxon>Fungi</taxon>
        <taxon>Dikarya</taxon>
        <taxon>Ascomycota</taxon>
        <taxon>Saccharomycotina</taxon>
        <taxon>Saccharomycetes</taxon>
        <taxon>Saccharomycetales</taxon>
        <taxon>Saccharomycetaceae</taxon>
        <taxon>Kluyveromyces</taxon>
    </lineage>
</organism>
<evidence type="ECO:0000313" key="4">
    <source>
        <dbReference type="EMBL" id="CDO95800.1"/>
    </source>
</evidence>
<evidence type="ECO:0000256" key="2">
    <source>
        <dbReference type="ARBA" id="ARBA00022837"/>
    </source>
</evidence>
<dbReference type="InterPro" id="IPR018247">
    <property type="entry name" value="EF_Hand_1_Ca_BS"/>
</dbReference>
<evidence type="ECO:0000259" key="3">
    <source>
        <dbReference type="PROSITE" id="PS50222"/>
    </source>
</evidence>
<dbReference type="PROSITE" id="PS00018">
    <property type="entry name" value="EF_HAND_1"/>
    <property type="match status" value="1"/>
</dbReference>
<dbReference type="GO" id="GO:0016460">
    <property type="term" value="C:myosin II complex"/>
    <property type="evidence" value="ECO:0007669"/>
    <property type="project" value="TreeGrafter"/>
</dbReference>
<dbReference type="SUPFAM" id="SSF47473">
    <property type="entry name" value="EF-hand"/>
    <property type="match status" value="1"/>
</dbReference>
<dbReference type="GO" id="GO:0005509">
    <property type="term" value="F:calcium ion binding"/>
    <property type="evidence" value="ECO:0007669"/>
    <property type="project" value="InterPro"/>
</dbReference>
<dbReference type="SMART" id="SM00054">
    <property type="entry name" value="EFh"/>
    <property type="match status" value="3"/>
</dbReference>
<keyword evidence="1" id="KW-0677">Repeat</keyword>
<evidence type="ECO:0000313" key="5">
    <source>
        <dbReference type="Proteomes" id="UP000031516"/>
    </source>
</evidence>